<sequence length="302" mass="33670">MYEKNRGCGGFGGGGLSVQSSIGGFESGRINDDDGGRQEAAARDLVSATSFRVQRRRKRMARCRRRRLSVSFVTFGSTSSYTSATTTSSLASRPTAAPVTAMDRRKLRFLFEKELKNSDVSPLRRMVLPKKSAEAHLPALDSKEGIIISMDDIDGFHVWSFKYRFWPNNNSRMYVLENTGDFVNTHGLQPGDSVAVYQNDHSRNFVIQAKKAGEEDVYDEISKNPAGDFQNDECPEVNNIIDSFDMIYPAMNDDEGMSFVYDTTSANYSPLDFLGGCMTNYARIAPPETFASVENFCSEDFS</sequence>
<proteinExistence type="predicted"/>
<name>A0ACB9QTF2_9MYRT</name>
<reference evidence="2" key="1">
    <citation type="journal article" date="2023" name="Front. Plant Sci.">
        <title>Chromosomal-level genome assembly of Melastoma candidum provides insights into trichome evolution.</title>
        <authorList>
            <person name="Zhong Y."/>
            <person name="Wu W."/>
            <person name="Sun C."/>
            <person name="Zou P."/>
            <person name="Liu Y."/>
            <person name="Dai S."/>
            <person name="Zhou R."/>
        </authorList>
    </citation>
    <scope>NUCLEOTIDE SEQUENCE [LARGE SCALE GENOMIC DNA]</scope>
</reference>
<evidence type="ECO:0000313" key="2">
    <source>
        <dbReference type="Proteomes" id="UP001057402"/>
    </source>
</evidence>
<evidence type="ECO:0000313" key="1">
    <source>
        <dbReference type="EMBL" id="KAI4366953.1"/>
    </source>
</evidence>
<dbReference type="EMBL" id="CM042885">
    <property type="protein sequence ID" value="KAI4366953.1"/>
    <property type="molecule type" value="Genomic_DNA"/>
</dbReference>
<protein>
    <submittedName>
        <fullName evidence="1">Uncharacterized protein</fullName>
    </submittedName>
</protein>
<comment type="caution">
    <text evidence="1">The sequence shown here is derived from an EMBL/GenBank/DDBJ whole genome shotgun (WGS) entry which is preliminary data.</text>
</comment>
<organism evidence="1 2">
    <name type="scientific">Melastoma candidum</name>
    <dbReference type="NCBI Taxonomy" id="119954"/>
    <lineage>
        <taxon>Eukaryota</taxon>
        <taxon>Viridiplantae</taxon>
        <taxon>Streptophyta</taxon>
        <taxon>Embryophyta</taxon>
        <taxon>Tracheophyta</taxon>
        <taxon>Spermatophyta</taxon>
        <taxon>Magnoliopsida</taxon>
        <taxon>eudicotyledons</taxon>
        <taxon>Gunneridae</taxon>
        <taxon>Pentapetalae</taxon>
        <taxon>rosids</taxon>
        <taxon>malvids</taxon>
        <taxon>Myrtales</taxon>
        <taxon>Melastomataceae</taxon>
        <taxon>Melastomatoideae</taxon>
        <taxon>Melastomateae</taxon>
        <taxon>Melastoma</taxon>
    </lineage>
</organism>
<keyword evidence="2" id="KW-1185">Reference proteome</keyword>
<dbReference type="Proteomes" id="UP001057402">
    <property type="component" value="Chromosome 6"/>
</dbReference>
<accession>A0ACB9QTF2</accession>
<gene>
    <name evidence="1" type="ORF">MLD38_022750</name>
</gene>